<reference evidence="1" key="1">
    <citation type="submission" date="2020-06" db="EMBL/GenBank/DDBJ databases">
        <title>Unique genomic features of the anaerobic methanotrophic archaea.</title>
        <authorList>
            <person name="Chadwick G.L."/>
            <person name="Skennerton C.T."/>
            <person name="Laso-Perez R."/>
            <person name="Leu A.O."/>
            <person name="Speth D.R."/>
            <person name="Yu H."/>
            <person name="Morgan-Lang C."/>
            <person name="Hatzenpichler R."/>
            <person name="Goudeau D."/>
            <person name="Malmstrom R."/>
            <person name="Brazelton W.J."/>
            <person name="Woyke T."/>
            <person name="Hallam S.J."/>
            <person name="Tyson G.W."/>
            <person name="Wegener G."/>
            <person name="Boetius A."/>
            <person name="Orphan V."/>
        </authorList>
    </citation>
    <scope>NUCLEOTIDE SEQUENCE</scope>
</reference>
<sequence length="92" mass="10115">MKKMITTVEVWKEGGMFTAYCPELDVASCGHTPIEAKKNLGEVIGIQLEETAMLGTLKDFLAEAGYVVEDEVLETEKKIVGFEEMSISVEAL</sequence>
<organism evidence="1">
    <name type="scientific">Candidatus Methanogaster sp. ANME-2c ERB4</name>
    <dbReference type="NCBI Taxonomy" id="2759911"/>
    <lineage>
        <taxon>Archaea</taxon>
        <taxon>Methanobacteriati</taxon>
        <taxon>Methanobacteriota</taxon>
        <taxon>Stenosarchaea group</taxon>
        <taxon>Methanomicrobia</taxon>
        <taxon>Methanosarcinales</taxon>
        <taxon>ANME-2 cluster</taxon>
        <taxon>Candidatus Methanogasteraceae</taxon>
        <taxon>Candidatus Methanogaster</taxon>
    </lineage>
</organism>
<dbReference type="Gene3D" id="3.30.160.250">
    <property type="match status" value="1"/>
</dbReference>
<name>A0A7G9YRQ9_9EURY</name>
<dbReference type="SUPFAM" id="SSF143100">
    <property type="entry name" value="TTHA1013/TTHA0281-like"/>
    <property type="match status" value="1"/>
</dbReference>
<dbReference type="InterPro" id="IPR035069">
    <property type="entry name" value="TTHA1013/TTHA0281-like"/>
</dbReference>
<dbReference type="AlphaFoldDB" id="A0A7G9YRQ9"/>
<accession>A0A7G9YRQ9</accession>
<evidence type="ECO:0008006" key="2">
    <source>
        <dbReference type="Google" id="ProtNLM"/>
    </source>
</evidence>
<protein>
    <recommendedName>
        <fullName evidence="2">HicB-like antitoxin of toxin-antitoxin system domain-containing protein</fullName>
    </recommendedName>
</protein>
<gene>
    <name evidence="1" type="ORF">HLBKPKBF_00011</name>
</gene>
<evidence type="ECO:0000313" key="1">
    <source>
        <dbReference type="EMBL" id="QNO50693.1"/>
    </source>
</evidence>
<proteinExistence type="predicted"/>
<dbReference type="EMBL" id="MT631448">
    <property type="protein sequence ID" value="QNO50693.1"/>
    <property type="molecule type" value="Genomic_DNA"/>
</dbReference>